<evidence type="ECO:0000313" key="1">
    <source>
        <dbReference type="EMBL" id="CAH9065351.1"/>
    </source>
</evidence>
<dbReference type="PANTHER" id="PTHR20974:SF0">
    <property type="entry name" value="UPF0585 PROTEIN CG18661"/>
    <property type="match status" value="1"/>
</dbReference>
<dbReference type="AlphaFoldDB" id="A0A9W4VUZ2"/>
<dbReference type="EMBL" id="CAMAPB010000072">
    <property type="protein sequence ID" value="CAH9065351.1"/>
    <property type="molecule type" value="Genomic_DNA"/>
</dbReference>
<accession>A0A9W4VUZ2</accession>
<name>A0A9W4VUZ2_PSEHA</name>
<evidence type="ECO:0000313" key="2">
    <source>
        <dbReference type="Proteomes" id="UP001152447"/>
    </source>
</evidence>
<organism evidence="1 2">
    <name type="scientific">Pseudoalteromonas haloplanktis</name>
    <name type="common">Alteromonas haloplanktis</name>
    <dbReference type="NCBI Taxonomy" id="228"/>
    <lineage>
        <taxon>Bacteria</taxon>
        <taxon>Pseudomonadati</taxon>
        <taxon>Pseudomonadota</taxon>
        <taxon>Gammaproteobacteria</taxon>
        <taxon>Alteromonadales</taxon>
        <taxon>Pseudoalteromonadaceae</taxon>
        <taxon>Pseudoalteromonas</taxon>
    </lineage>
</organism>
<reference evidence="1" key="1">
    <citation type="submission" date="2022-07" db="EMBL/GenBank/DDBJ databases">
        <authorList>
            <person name="Criscuolo A."/>
        </authorList>
    </citation>
    <scope>NUCLEOTIDE SEQUENCE</scope>
    <source>
        <strain evidence="1">CIP103197</strain>
    </source>
</reference>
<dbReference type="SUPFAM" id="SSF53335">
    <property type="entry name" value="S-adenosyl-L-methionine-dependent methyltransferases"/>
    <property type="match status" value="1"/>
</dbReference>
<comment type="caution">
    <text evidence="1">The sequence shown here is derived from an EMBL/GenBank/DDBJ whole genome shotgun (WGS) entry which is preliminary data.</text>
</comment>
<evidence type="ECO:0008006" key="3">
    <source>
        <dbReference type="Google" id="ProtNLM"/>
    </source>
</evidence>
<proteinExistence type="predicted"/>
<dbReference type="InterPro" id="IPR010342">
    <property type="entry name" value="DUF938"/>
</dbReference>
<dbReference type="InterPro" id="IPR029063">
    <property type="entry name" value="SAM-dependent_MTases_sf"/>
</dbReference>
<dbReference type="RefSeq" id="WP_262977308.1">
    <property type="nucleotide sequence ID" value="NZ_CAMAPB010000072.1"/>
</dbReference>
<dbReference type="PANTHER" id="PTHR20974">
    <property type="entry name" value="UPF0585 PROTEIN CG18661"/>
    <property type="match status" value="1"/>
</dbReference>
<protein>
    <recommendedName>
        <fullName evidence="3">Methylase</fullName>
    </recommendedName>
</protein>
<dbReference type="Gene3D" id="3.40.50.150">
    <property type="entry name" value="Vaccinia Virus protein VP39"/>
    <property type="match status" value="1"/>
</dbReference>
<keyword evidence="2" id="KW-1185">Reference proteome</keyword>
<dbReference type="Pfam" id="PF06080">
    <property type="entry name" value="DUF938"/>
    <property type="match status" value="1"/>
</dbReference>
<dbReference type="Proteomes" id="UP001152447">
    <property type="component" value="Unassembled WGS sequence"/>
</dbReference>
<sequence>MTKPFSQACENNKNHILKALQPALQNAGSVLEIGSGTGQHSVFFAKKLPHLQWYTSDREVNHQGIKLWHDEVQLANLHPPLLLDLNYSWPLNKVDAIYTANTFHIVSWELITRFFAGVNQHLNQQGVVCVYGPFKYKGEFTSPSNDEFNSLLQSRDPLSGIRDFEAVEQLAVQYGLKLLSDTAMPANNQLLIFKRQ</sequence>
<gene>
    <name evidence="1" type="ORF">PSEHALCIP103_03359</name>
</gene>